<protein>
    <recommendedName>
        <fullName evidence="12">Auxilin</fullName>
    </recommendedName>
    <alternativeName>
        <fullName evidence="13">DnaJ homolog subfamily C member 6</fullName>
    </alternativeName>
</protein>
<feature type="compositionally biased region" description="Basic and acidic residues" evidence="14">
    <location>
        <begin position="723"/>
        <end position="733"/>
    </location>
</feature>
<accession>A0A6P7TV21</accession>
<keyword evidence="20" id="KW-0808">Transferase</keyword>
<dbReference type="GO" id="GO:0005524">
    <property type="term" value="F:ATP binding"/>
    <property type="evidence" value="ECO:0007669"/>
    <property type="project" value="InterPro"/>
</dbReference>
<evidence type="ECO:0000259" key="17">
    <source>
        <dbReference type="PROSITE" id="PS51181"/>
    </source>
</evidence>
<reference evidence="20" key="1">
    <citation type="submission" date="2025-08" db="UniProtKB">
        <authorList>
            <consortium name="RefSeq"/>
        </authorList>
    </citation>
    <scope>IDENTIFICATION</scope>
</reference>
<feature type="region of interest" description="Disordered" evidence="14">
    <location>
        <begin position="278"/>
        <end position="335"/>
    </location>
</feature>
<proteinExistence type="inferred from homology"/>
<comment type="subunit">
    <text evidence="11">Forms a complex composed of HSPA8, CLTC and DNAJC6. Interacts with HSPA8/HSC70 in an ATP-dependent manner; this interaction stimulates the HSPA8's ATPase activity. Interacts with CLTC; this interaction produces a local change in heavy-chain contacts, creating a detectable global distortion of the clathrin coat. Interacts with AP2A2. Interacts with DNM1(GTP-bound form); this interaction allows clathrin-coated vesicle (CCV) formation at the plasma membrane.</text>
</comment>
<dbReference type="RefSeq" id="XP_029653182.2">
    <property type="nucleotide sequence ID" value="XM_029797322.2"/>
</dbReference>
<dbReference type="Proteomes" id="UP000515154">
    <property type="component" value="Linkage group LG30"/>
</dbReference>
<dbReference type="InterPro" id="IPR000719">
    <property type="entry name" value="Prot_kinase_dom"/>
</dbReference>
<evidence type="ECO:0000256" key="14">
    <source>
        <dbReference type="SAM" id="MobiDB-lite"/>
    </source>
</evidence>
<dbReference type="Gene3D" id="1.10.510.10">
    <property type="entry name" value="Transferase(Phosphotransferase) domain 1"/>
    <property type="match status" value="1"/>
</dbReference>
<evidence type="ECO:0000259" key="18">
    <source>
        <dbReference type="PROSITE" id="PS51182"/>
    </source>
</evidence>
<feature type="region of interest" description="Disordered" evidence="14">
    <location>
        <begin position="1140"/>
        <end position="1326"/>
    </location>
</feature>
<evidence type="ECO:0000313" key="20">
    <source>
        <dbReference type="RefSeq" id="XP_029653182.2"/>
    </source>
</evidence>
<evidence type="ECO:0000256" key="1">
    <source>
        <dbReference type="ARBA" id="ARBA00004132"/>
    </source>
</evidence>
<keyword evidence="9" id="KW-0143">Chaperone</keyword>
<keyword evidence="7" id="KW-0904">Protein phosphatase</keyword>
<dbReference type="SUPFAM" id="SSF56112">
    <property type="entry name" value="Protein kinase-like (PK-like)"/>
    <property type="match status" value="1"/>
</dbReference>
<keyword evidence="19" id="KW-1185">Reference proteome</keyword>
<feature type="region of interest" description="Disordered" evidence="14">
    <location>
        <begin position="952"/>
        <end position="1082"/>
    </location>
</feature>
<dbReference type="PROSITE" id="PS51181">
    <property type="entry name" value="PPASE_TENSIN"/>
    <property type="match status" value="1"/>
</dbReference>
<dbReference type="SMART" id="SM00220">
    <property type="entry name" value="S_TKc"/>
    <property type="match status" value="1"/>
</dbReference>
<feature type="compositionally biased region" description="Acidic residues" evidence="14">
    <location>
        <begin position="829"/>
        <end position="843"/>
    </location>
</feature>
<comment type="subcellular location">
    <subcellularLocation>
        <location evidence="1">Cytoplasmic vesicle</location>
        <location evidence="1">Clathrin-coated vesicle</location>
    </subcellularLocation>
</comment>
<dbReference type="SUPFAM" id="SSF49562">
    <property type="entry name" value="C2 domain (Calcium/lipid-binding domain, CaLB)"/>
    <property type="match status" value="1"/>
</dbReference>
<dbReference type="InterPro" id="IPR011009">
    <property type="entry name" value="Kinase-like_dom_sf"/>
</dbReference>
<dbReference type="GO" id="GO:0045747">
    <property type="term" value="P:positive regulation of Notch signaling pathway"/>
    <property type="evidence" value="ECO:0007669"/>
    <property type="project" value="TreeGrafter"/>
</dbReference>
<dbReference type="SMART" id="SM01326">
    <property type="entry name" value="PTEN_C2"/>
    <property type="match status" value="1"/>
</dbReference>
<dbReference type="FunFam" id="3.90.190.10:FF:000255">
    <property type="entry name" value="putative tyrosine-protein phosphatase auxilin"/>
    <property type="match status" value="1"/>
</dbReference>
<dbReference type="PROSITE" id="PS00108">
    <property type="entry name" value="PROTEIN_KINASE_ST"/>
    <property type="match status" value="1"/>
</dbReference>
<keyword evidence="5" id="KW-0547">Nucleotide-binding</keyword>
<evidence type="ECO:0000256" key="6">
    <source>
        <dbReference type="ARBA" id="ARBA00022801"/>
    </source>
</evidence>
<feature type="domain" description="J" evidence="16">
    <location>
        <begin position="1378"/>
        <end position="1442"/>
    </location>
</feature>
<feature type="domain" description="Protein kinase" evidence="15">
    <location>
        <begin position="1"/>
        <end position="262"/>
    </location>
</feature>
<evidence type="ECO:0000259" key="15">
    <source>
        <dbReference type="PROSITE" id="PS50011"/>
    </source>
</evidence>
<feature type="compositionally biased region" description="Basic and acidic residues" evidence="14">
    <location>
        <begin position="1022"/>
        <end position="1031"/>
    </location>
</feature>
<feature type="compositionally biased region" description="Polar residues" evidence="14">
    <location>
        <begin position="322"/>
        <end position="335"/>
    </location>
</feature>
<dbReference type="GO" id="GO:0035612">
    <property type="term" value="F:AP-2 adaptor complex binding"/>
    <property type="evidence" value="ECO:0007669"/>
    <property type="project" value="TreeGrafter"/>
</dbReference>
<feature type="compositionally biased region" description="Gly residues" evidence="14">
    <location>
        <begin position="800"/>
        <end position="810"/>
    </location>
</feature>
<feature type="compositionally biased region" description="Polar residues" evidence="14">
    <location>
        <begin position="1159"/>
        <end position="1168"/>
    </location>
</feature>
<feature type="compositionally biased region" description="Low complexity" evidence="14">
    <location>
        <begin position="1260"/>
        <end position="1292"/>
    </location>
</feature>
<evidence type="ECO:0000256" key="12">
    <source>
        <dbReference type="ARBA" id="ARBA00069335"/>
    </source>
</evidence>
<dbReference type="Pfam" id="PF10409">
    <property type="entry name" value="PTEN_C2"/>
    <property type="match status" value="1"/>
</dbReference>
<feature type="compositionally biased region" description="Low complexity" evidence="14">
    <location>
        <begin position="1211"/>
        <end position="1228"/>
    </location>
</feature>
<evidence type="ECO:0000256" key="8">
    <source>
        <dbReference type="ARBA" id="ARBA00023036"/>
    </source>
</evidence>
<dbReference type="Gene3D" id="1.10.287.110">
    <property type="entry name" value="DnaJ domain"/>
    <property type="match status" value="1"/>
</dbReference>
<evidence type="ECO:0000256" key="10">
    <source>
        <dbReference type="ARBA" id="ARBA00023329"/>
    </source>
</evidence>
<sequence>MYVYIHTRTNTFNAPCVWETEGSNATFAHKHSLFSQKKLSGHPNVVQFISAAAIGKEESDHGQAEYLICTELCTGGQLVDVLREAHPLPCDKVLQIFFQTCRAVQHMHRQKPPIIHRDLKVENLLISSKGCIKLCDFGSATIKSHNPDISWSAIQRSLVEDEIAKNTTPMYRAPEMLDLYQNFPINEAGDIWALGCLLYQLCFAEHPFEDSAKLRILNANYSIPETDTKFTVFHDLIRSMLQIDPRQRPDINSIIDRLQEIAVARDVDLKGQLNLTNGVNSHPTAPADQHLNLNTPPPRPPPPSPSPASARPPSPQPPSSQYTHPSEMNQSSYPASGASQLFSSLKGAGGSLFKNIKDASSKVMETVSASTVLPPGTTWRTMNKNELDISYVTSRMIVMSFPAEGVESAFKNHIDDVRCLLDSKHRGQYSVYNLTQRNYRAIKFENRVLELGWSHKRVPTLASIFTLCKSLYHWLRKNPKNICVIHCLDGKSVSATAVCCFLVFCGVCKTVDEAVYLFASRRVNPHTSASQRRYIQYMVDIIHNPSLTPHNKPILLVSLTMSPIPLFNKTKTGCRPFAEVFLGEDRILTTSQEYERMRGFSIEEYKLTISLNISAVGDVTIAVYHARSTFGGKVQGKITSMKMFQIQFHTGMINPDAESIKYTFTDMDHIESPEKLPELFKAVLEINVSPNDRPQTDNMLPWENFNVKSVNPKILFSSEEEMERVQSELESAEKASLNSHQGSSEHINDSPSRSSGKESPYMSPQLRQKKMSAANNSGKAVGKSQFFDSLNWQQGDGHGRQGAPGVGSGAAVGPAAGPARPPGESAESLLDDIESTEDDEDDFASLSHQGRARPTQRAVSPNPFQGDASPQHQPHQEQQQQHEQQHISNVEENKTSSSPAQPPFVAKEETCDLLNLGVDLGNEGHRSDIPGSNISSQMNLLDIGNEAAPPMSNFDLLSGGTGWAGGASDQIPSAPPTSNQQGQSNQQSNMTNTFDPFQQPAAAKATTPTSYQQPAGSSPHKKATENKEPKIQFDNFDPFQLSGSQPSPSSGASAKPGDLFNLLEGDQKPGPTSVPSRASPTVGFDLMGSWDDGSAGNSSTGIGVGNAANLSGSTNNLFPGNLPKKNPSFPSGLHLLNTSNSNSTNGGGQGMAGMSLGSNLSRTSSAAASMNAMGQGPAPAKSMQNIRSPDPFADLGNLTSMKSPGSTSNLSATSPAAPSWQQPSPQQPKTAFGGLYSGAGASTGAPGWQQAPNNQAPSSPKKQQTQPAAGATPAAHKAAFGPGSGPGPSVIGSRDDRGTRKPFGPKPKVHTDTFGDLLGGFSSKRANEPRTIGEMRKDILAKEMDPDKLKIMEWTKGKERNIRALLCSLHTVLWDEEMRWKECGMHELVSPEQVKKVYRKAVLSVHPDKLTGTPHEALAKLIFMELNDAWAEFEEKGMQSLY</sequence>
<dbReference type="PROSITE" id="PS50076">
    <property type="entry name" value="DNAJ_2"/>
    <property type="match status" value="1"/>
</dbReference>
<dbReference type="InterPro" id="IPR008271">
    <property type="entry name" value="Ser/Thr_kinase_AS"/>
</dbReference>
<feature type="compositionally biased region" description="Low complexity" evidence="14">
    <location>
        <begin position="1040"/>
        <end position="1054"/>
    </location>
</feature>
<dbReference type="InterPro" id="IPR029021">
    <property type="entry name" value="Prot-tyrosine_phosphatase-like"/>
</dbReference>
<name>A0A6P7TV21_9MOLL</name>
<keyword evidence="6" id="KW-0378">Hydrolase</keyword>
<dbReference type="PANTHER" id="PTHR22967">
    <property type="entry name" value="SERINE/THREONINE PROTEIN KINASE"/>
    <property type="match status" value="1"/>
</dbReference>
<evidence type="ECO:0000256" key="13">
    <source>
        <dbReference type="ARBA" id="ARBA00075670"/>
    </source>
</evidence>
<dbReference type="GO" id="GO:0030136">
    <property type="term" value="C:clathrin-coated vesicle"/>
    <property type="evidence" value="ECO:0007669"/>
    <property type="project" value="UniProtKB-SubCell"/>
</dbReference>
<dbReference type="InterPro" id="IPR001623">
    <property type="entry name" value="DnaJ_domain"/>
</dbReference>
<feature type="compositionally biased region" description="Polar residues" evidence="14">
    <location>
        <begin position="736"/>
        <end position="754"/>
    </location>
</feature>
<dbReference type="PROSITE" id="PS51182">
    <property type="entry name" value="C2_TENSIN"/>
    <property type="match status" value="1"/>
</dbReference>
<dbReference type="FunFam" id="1.10.287.110:FF:000002">
    <property type="entry name" value="putative tyrosine-protein phosphatase auxilin isoform X2"/>
    <property type="match status" value="1"/>
</dbReference>
<dbReference type="PANTHER" id="PTHR22967:SF105">
    <property type="entry name" value="CYCLIN-G-ASSOCIATED KINASE"/>
    <property type="match status" value="1"/>
</dbReference>
<dbReference type="GO" id="GO:0072583">
    <property type="term" value="P:clathrin-dependent endocytosis"/>
    <property type="evidence" value="ECO:0007669"/>
    <property type="project" value="UniProtKB-ARBA"/>
</dbReference>
<dbReference type="GO" id="GO:2000369">
    <property type="term" value="P:regulation of clathrin-dependent endocytosis"/>
    <property type="evidence" value="ECO:0007669"/>
    <property type="project" value="TreeGrafter"/>
</dbReference>
<evidence type="ECO:0000256" key="5">
    <source>
        <dbReference type="ARBA" id="ARBA00022741"/>
    </source>
</evidence>
<dbReference type="Gene3D" id="2.60.40.1110">
    <property type="match status" value="1"/>
</dbReference>
<feature type="domain" description="C2 tensin-type" evidence="18">
    <location>
        <begin position="551"/>
        <end position="689"/>
    </location>
</feature>
<feature type="compositionally biased region" description="Low complexity" evidence="14">
    <location>
        <begin position="870"/>
        <end position="882"/>
    </location>
</feature>
<feature type="compositionally biased region" description="Pro residues" evidence="14">
    <location>
        <begin position="295"/>
        <end position="318"/>
    </location>
</feature>
<keyword evidence="10" id="KW-0968">Cytoplasmic vesicle</keyword>
<keyword evidence="3" id="KW-0597">Phosphoprotein</keyword>
<organism evidence="19 20">
    <name type="scientific">Octopus sinensis</name>
    <name type="common">East Asian common octopus</name>
    <dbReference type="NCBI Taxonomy" id="2607531"/>
    <lineage>
        <taxon>Eukaryota</taxon>
        <taxon>Metazoa</taxon>
        <taxon>Spiralia</taxon>
        <taxon>Lophotrochozoa</taxon>
        <taxon>Mollusca</taxon>
        <taxon>Cephalopoda</taxon>
        <taxon>Coleoidea</taxon>
        <taxon>Octopodiformes</taxon>
        <taxon>Octopoda</taxon>
        <taxon>Incirrata</taxon>
        <taxon>Octopodidae</taxon>
        <taxon>Octopus</taxon>
    </lineage>
</organism>
<evidence type="ECO:0000256" key="9">
    <source>
        <dbReference type="ARBA" id="ARBA00023186"/>
    </source>
</evidence>
<gene>
    <name evidence="20" type="primary">LOC115226325</name>
</gene>
<comment type="similarity">
    <text evidence="2">Belongs to the protein kinase superfamily. AGC Ser/Thr protein kinase family. PKC subfamily.</text>
</comment>
<feature type="compositionally biased region" description="Polar residues" evidence="14">
    <location>
        <begin position="1197"/>
        <end position="1210"/>
    </location>
</feature>
<keyword evidence="8" id="KW-0729">SH3-binding</keyword>
<dbReference type="GO" id="GO:0017124">
    <property type="term" value="F:SH3 domain binding"/>
    <property type="evidence" value="ECO:0007669"/>
    <property type="project" value="UniProtKB-KW"/>
</dbReference>
<dbReference type="InterPro" id="IPR029023">
    <property type="entry name" value="Tensin_phosphatase"/>
</dbReference>
<evidence type="ECO:0000256" key="3">
    <source>
        <dbReference type="ARBA" id="ARBA00022553"/>
    </source>
</evidence>
<evidence type="ECO:0000256" key="11">
    <source>
        <dbReference type="ARBA" id="ARBA00064305"/>
    </source>
</evidence>
<dbReference type="SUPFAM" id="SSF46565">
    <property type="entry name" value="Chaperone J-domain"/>
    <property type="match status" value="1"/>
</dbReference>
<dbReference type="KEGG" id="osn:115226325"/>
<dbReference type="SUPFAM" id="SSF52799">
    <property type="entry name" value="(Phosphotyrosine protein) phosphatases II"/>
    <property type="match status" value="1"/>
</dbReference>
<dbReference type="PROSITE" id="PS50011">
    <property type="entry name" value="PROTEIN_KINASE_DOM"/>
    <property type="match status" value="1"/>
</dbReference>
<feature type="compositionally biased region" description="Basic and acidic residues" evidence="14">
    <location>
        <begin position="883"/>
        <end position="894"/>
    </location>
</feature>
<dbReference type="GO" id="GO:0004721">
    <property type="term" value="F:phosphoprotein phosphatase activity"/>
    <property type="evidence" value="ECO:0007669"/>
    <property type="project" value="UniProtKB-KW"/>
</dbReference>
<feature type="compositionally biased region" description="Low complexity" evidence="14">
    <location>
        <begin position="811"/>
        <end position="828"/>
    </location>
</feature>
<keyword evidence="4" id="KW-0677">Repeat</keyword>
<dbReference type="InterPro" id="IPR014020">
    <property type="entry name" value="Tensin_C2-dom"/>
</dbReference>
<evidence type="ECO:0000256" key="7">
    <source>
        <dbReference type="ARBA" id="ARBA00022912"/>
    </source>
</evidence>
<dbReference type="InterPro" id="IPR036869">
    <property type="entry name" value="J_dom_sf"/>
</dbReference>
<evidence type="ECO:0000256" key="2">
    <source>
        <dbReference type="ARBA" id="ARBA00005490"/>
    </source>
</evidence>
<dbReference type="CDD" id="cd06257">
    <property type="entry name" value="DnaJ"/>
    <property type="match status" value="1"/>
</dbReference>
<feature type="domain" description="Phosphatase tensin-type" evidence="17">
    <location>
        <begin position="378"/>
        <end position="545"/>
    </location>
</feature>
<dbReference type="InterPro" id="IPR035892">
    <property type="entry name" value="C2_domain_sf"/>
</dbReference>
<evidence type="ECO:0000313" key="19">
    <source>
        <dbReference type="Proteomes" id="UP000515154"/>
    </source>
</evidence>
<feature type="compositionally biased region" description="Low complexity" evidence="14">
    <location>
        <begin position="978"/>
        <end position="989"/>
    </location>
</feature>
<keyword evidence="20" id="KW-0418">Kinase</keyword>
<dbReference type="Pfam" id="PF00069">
    <property type="entry name" value="Pkinase"/>
    <property type="match status" value="1"/>
</dbReference>
<feature type="region of interest" description="Disordered" evidence="14">
    <location>
        <begin position="719"/>
        <end position="909"/>
    </location>
</feature>
<dbReference type="FunFam" id="2.60.40.1110:FF:000001">
    <property type="entry name" value="cyclin-G-associated kinase isoform X2"/>
    <property type="match status" value="1"/>
</dbReference>
<dbReference type="Gene3D" id="3.90.190.10">
    <property type="entry name" value="Protein tyrosine phosphatase superfamily"/>
    <property type="match status" value="1"/>
</dbReference>
<evidence type="ECO:0000259" key="16">
    <source>
        <dbReference type="PROSITE" id="PS50076"/>
    </source>
</evidence>
<dbReference type="GO" id="GO:0004674">
    <property type="term" value="F:protein serine/threonine kinase activity"/>
    <property type="evidence" value="ECO:0007669"/>
    <property type="project" value="TreeGrafter"/>
</dbReference>
<evidence type="ECO:0000256" key="4">
    <source>
        <dbReference type="ARBA" id="ARBA00022737"/>
    </source>
</evidence>
<feature type="compositionally biased region" description="Low complexity" evidence="14">
    <location>
        <begin position="1000"/>
        <end position="1009"/>
    </location>
</feature>